<dbReference type="EMBL" id="JABBNI010000025">
    <property type="protein sequence ID" value="NMM63746.1"/>
    <property type="molecule type" value="Genomic_DNA"/>
</dbReference>
<sequence>MLPMKKFIALVIILSLFLEGCWDQKVYENIGFILQLGLETSDSDDKILMTYSSPVVEPKTKEQIEVIYKDNENLLRQFREDARKISSKLLEAGKMQQVLISESLAAKGGMANILDVFERDPTNPLIAYVAIVEGSPNNLIQKAQAFGDKPRPAFYIRQLIEHNIDQSNIPDTQVYNFTTDLFSPGIDPVAPILKLEFERGKGIEVAGTALFSDDKFVGKVDTRQTLLLLSMMGKAKKSTYISISPQDPKYNNGKKGCAFNISKIKRHINAYITENIPTADIKLDFKGSISELYWNGIGNKVDLKNIEQELADEIRQNCKQILKYTQEVGSDPLGIGDIVRAKHNSYWEKVDWKKTYPQVNFNVDVNVHISHHGIIN</sequence>
<accession>A0A7Y0EHU5</accession>
<dbReference type="InterPro" id="IPR008844">
    <property type="entry name" value="Spore_GerAC-like"/>
</dbReference>
<name>A0A7Y0EHU5_9CLOT</name>
<feature type="domain" description="Spore germination GerAC-like C-terminal" evidence="8">
    <location>
        <begin position="207"/>
        <end position="373"/>
    </location>
</feature>
<proteinExistence type="inferred from homology"/>
<dbReference type="PANTHER" id="PTHR35789">
    <property type="entry name" value="SPORE GERMINATION PROTEIN B3"/>
    <property type="match status" value="1"/>
</dbReference>
<dbReference type="GO" id="GO:0016020">
    <property type="term" value="C:membrane"/>
    <property type="evidence" value="ECO:0007669"/>
    <property type="project" value="UniProtKB-SubCell"/>
</dbReference>
<dbReference type="PANTHER" id="PTHR35789:SF1">
    <property type="entry name" value="SPORE GERMINATION PROTEIN B3"/>
    <property type="match status" value="1"/>
</dbReference>
<evidence type="ECO:0000256" key="4">
    <source>
        <dbReference type="ARBA" id="ARBA00022729"/>
    </source>
</evidence>
<evidence type="ECO:0000313" key="10">
    <source>
        <dbReference type="EMBL" id="NMM63746.1"/>
    </source>
</evidence>
<keyword evidence="5" id="KW-0472">Membrane</keyword>
<dbReference type="InterPro" id="IPR046953">
    <property type="entry name" value="Spore_GerAC-like_C"/>
</dbReference>
<comment type="caution">
    <text evidence="10">The sequence shown here is derived from an EMBL/GenBank/DDBJ whole genome shotgun (WGS) entry which is preliminary data.</text>
</comment>
<evidence type="ECO:0000256" key="5">
    <source>
        <dbReference type="ARBA" id="ARBA00023136"/>
    </source>
</evidence>
<keyword evidence="7" id="KW-0449">Lipoprotein</keyword>
<dbReference type="Gene3D" id="3.30.300.210">
    <property type="entry name" value="Nutrient germinant receptor protein C, domain 3"/>
    <property type="match status" value="1"/>
</dbReference>
<dbReference type="GO" id="GO:0009847">
    <property type="term" value="P:spore germination"/>
    <property type="evidence" value="ECO:0007669"/>
    <property type="project" value="InterPro"/>
</dbReference>
<gene>
    <name evidence="10" type="ORF">HBE96_13900</name>
</gene>
<comment type="subcellular location">
    <subcellularLocation>
        <location evidence="1">Membrane</location>
        <topology evidence="1">Lipid-anchor</topology>
    </subcellularLocation>
</comment>
<evidence type="ECO:0000259" key="8">
    <source>
        <dbReference type="Pfam" id="PF05504"/>
    </source>
</evidence>
<keyword evidence="4" id="KW-0732">Signal</keyword>
<evidence type="ECO:0000256" key="6">
    <source>
        <dbReference type="ARBA" id="ARBA00023139"/>
    </source>
</evidence>
<dbReference type="InterPro" id="IPR038501">
    <property type="entry name" value="Spore_GerAC_C_sf"/>
</dbReference>
<organism evidence="10 11">
    <name type="scientific">Clostridium muellerianum</name>
    <dbReference type="NCBI Taxonomy" id="2716538"/>
    <lineage>
        <taxon>Bacteria</taxon>
        <taxon>Bacillati</taxon>
        <taxon>Bacillota</taxon>
        <taxon>Clostridia</taxon>
        <taxon>Eubacteriales</taxon>
        <taxon>Clostridiaceae</taxon>
        <taxon>Clostridium</taxon>
    </lineage>
</organism>
<keyword evidence="3" id="KW-0309">Germination</keyword>
<comment type="similarity">
    <text evidence="2">Belongs to the GerABKC lipoprotein family.</text>
</comment>
<evidence type="ECO:0000256" key="3">
    <source>
        <dbReference type="ARBA" id="ARBA00022544"/>
    </source>
</evidence>
<dbReference type="NCBIfam" id="TIGR02887">
    <property type="entry name" value="spore_ger_x_C"/>
    <property type="match status" value="1"/>
</dbReference>
<dbReference type="InterPro" id="IPR057336">
    <property type="entry name" value="GerAC_N"/>
</dbReference>
<evidence type="ECO:0000256" key="1">
    <source>
        <dbReference type="ARBA" id="ARBA00004635"/>
    </source>
</evidence>
<keyword evidence="6" id="KW-0564">Palmitate</keyword>
<dbReference type="AlphaFoldDB" id="A0A7Y0EHU5"/>
<keyword evidence="11" id="KW-1185">Reference proteome</keyword>
<evidence type="ECO:0000259" key="9">
    <source>
        <dbReference type="Pfam" id="PF25198"/>
    </source>
</evidence>
<reference evidence="10 11" key="1">
    <citation type="submission" date="2020-06" db="EMBL/GenBank/DDBJ databases">
        <title>Complete Genome Sequence of Clostridium muelleri sp. nov. P21T, an Acid-Alcohol Producing Acetogen Isolated from Old Hay.</title>
        <authorList>
            <person name="Duncan K.E."/>
            <person name="Tanner R.S."/>
        </authorList>
    </citation>
    <scope>NUCLEOTIDE SEQUENCE [LARGE SCALE GENOMIC DNA]</scope>
    <source>
        <strain evidence="10 11">P21</strain>
    </source>
</reference>
<feature type="domain" description="Spore germination protein N-terminal" evidence="9">
    <location>
        <begin position="23"/>
        <end position="195"/>
    </location>
</feature>
<evidence type="ECO:0000256" key="7">
    <source>
        <dbReference type="ARBA" id="ARBA00023288"/>
    </source>
</evidence>
<dbReference type="Proteomes" id="UP000537131">
    <property type="component" value="Unassembled WGS sequence"/>
</dbReference>
<protein>
    <submittedName>
        <fullName evidence="10">Ger(X)C family spore germination protein</fullName>
    </submittedName>
</protein>
<dbReference type="Pfam" id="PF25198">
    <property type="entry name" value="Spore_GerAC_N"/>
    <property type="match status" value="1"/>
</dbReference>
<evidence type="ECO:0000313" key="11">
    <source>
        <dbReference type="Proteomes" id="UP000537131"/>
    </source>
</evidence>
<dbReference type="Pfam" id="PF05504">
    <property type="entry name" value="Spore_GerAC"/>
    <property type="match status" value="1"/>
</dbReference>
<evidence type="ECO:0000256" key="2">
    <source>
        <dbReference type="ARBA" id="ARBA00007886"/>
    </source>
</evidence>